<proteinExistence type="predicted"/>
<reference evidence="1 2" key="1">
    <citation type="journal article" date="2021" name="ISME J.">
        <title>Genomic evolution of the class Acidithiobacillia: deep-branching Proteobacteria living in extreme acidic conditions.</title>
        <authorList>
            <person name="Moya-Beltran A."/>
            <person name="Beard S."/>
            <person name="Rojas-Villalobos C."/>
            <person name="Issotta F."/>
            <person name="Gallardo Y."/>
            <person name="Ulloa R."/>
            <person name="Giaveno A."/>
            <person name="Degli Esposti M."/>
            <person name="Johnson D.B."/>
            <person name="Quatrini R."/>
        </authorList>
    </citation>
    <scope>NUCLEOTIDE SEQUENCE [LARGE SCALE GENOMIC DNA]</scope>
    <source>
        <strain evidence="1 2">CF3</strain>
    </source>
</reference>
<dbReference type="Proteomes" id="UP001196097">
    <property type="component" value="Chromosome"/>
</dbReference>
<evidence type="ECO:0000313" key="1">
    <source>
        <dbReference type="EMBL" id="XRP72081.1"/>
    </source>
</evidence>
<organism evidence="1 2">
    <name type="scientific">Acidithiobacillus ferruginosus</name>
    <dbReference type="NCBI Taxonomy" id="3063951"/>
    <lineage>
        <taxon>Bacteria</taxon>
        <taxon>Pseudomonadati</taxon>
        <taxon>Pseudomonadota</taxon>
        <taxon>Acidithiobacillia</taxon>
        <taxon>Acidithiobacillales</taxon>
        <taxon>Acidithiobacillaceae</taxon>
        <taxon>Acidithiobacillus</taxon>
    </lineage>
</organism>
<evidence type="ECO:0000313" key="2">
    <source>
        <dbReference type="Proteomes" id="UP001196097"/>
    </source>
</evidence>
<keyword evidence="2" id="KW-1185">Reference proteome</keyword>
<protein>
    <submittedName>
        <fullName evidence="1">P-type conjugative transfer protein TrbL</fullName>
    </submittedName>
</protein>
<accession>A0ACD5IGI7</accession>
<gene>
    <name evidence="1" type="primary">trbL</name>
    <name evidence="1" type="ORF">HF292_009700</name>
</gene>
<name>A0ACD5IGI7_9PROT</name>
<dbReference type="EMBL" id="CP130946">
    <property type="protein sequence ID" value="XRP72081.1"/>
    <property type="molecule type" value="Genomic_DNA"/>
</dbReference>
<sequence length="496" mass="49578">MSLQNRCKWFVGLVSILAPALALAAPVTMSPTGNPFANLQMSNTSTGIFDNILADFGSAISSWYNPIYHVAVNTFTVLALIEITWLGATWLLSRKTFEDAIPSLVKKIITLGFFLALLLNSGVWIPDIINTFVDIGQNAGGVAHISPSQIVADGGAGFVNIVSGGATGIAQNAPGVWSILFHPGQAAVTGVNDMATLIIMFAVGIMFFFAMLFVAIEYLVVQIEAFIVISGGVVMLAGGGSRWTAKYVQPYLDYAISVGMRLMIITLFVGVVVTKVEGQIVQMLSQGSSNLFNAVAAMGATIVLAVLAKKLPNIASSILSGSSSLTGQEMNSAIMKTAAVAGAGVVAASVVGAAGVTAGSAGGMSAGVGGGSAADGGSGGGGGMSPSAATGAPADAAAGVPTPKYTPPPDTGVPAPTSSGSNAPQTSSPAGGQSGGNPAPVGGSSGGSPKSAWERAQDAAKNVYDGMNKAHEHFSPGEGSAGGVSAPGGGTKHLDD</sequence>